<dbReference type="PROSITE" id="PS00893">
    <property type="entry name" value="NUDIX_BOX"/>
    <property type="match status" value="1"/>
</dbReference>
<keyword evidence="9" id="KW-0234">DNA repair</keyword>
<evidence type="ECO:0000256" key="1">
    <source>
        <dbReference type="ARBA" id="ARBA00001946"/>
    </source>
</evidence>
<dbReference type="Proteomes" id="UP000325161">
    <property type="component" value="Chromosome"/>
</dbReference>
<evidence type="ECO:0000256" key="7">
    <source>
        <dbReference type="ARBA" id="ARBA00022801"/>
    </source>
</evidence>
<dbReference type="Gene3D" id="3.20.20.70">
    <property type="entry name" value="Aldolase class I"/>
    <property type="match status" value="1"/>
</dbReference>
<dbReference type="GO" id="GO:0006260">
    <property type="term" value="P:DNA replication"/>
    <property type="evidence" value="ECO:0007669"/>
    <property type="project" value="UniProtKB-KW"/>
</dbReference>
<dbReference type="KEGG" id="pacr:FXN63_23305"/>
<comment type="similarity">
    <text evidence="2">Belongs to the Nudix hydrolase family.</text>
</comment>
<evidence type="ECO:0000256" key="15">
    <source>
        <dbReference type="ARBA" id="ARBA00041979"/>
    </source>
</evidence>
<dbReference type="OrthoDB" id="9810648at2"/>
<dbReference type="Gene3D" id="3.90.79.10">
    <property type="entry name" value="Nucleoside Triphosphate Pyrophosphohydrolase"/>
    <property type="match status" value="1"/>
</dbReference>
<accession>A0A5C0B3M4</accession>
<dbReference type="InterPro" id="IPR020084">
    <property type="entry name" value="NUDIX_hydrolase_CS"/>
</dbReference>
<keyword evidence="3" id="KW-0515">Mutator protein</keyword>
<dbReference type="GO" id="GO:0044715">
    <property type="term" value="F:8-oxo-dGDP phosphatase activity"/>
    <property type="evidence" value="ECO:0007669"/>
    <property type="project" value="TreeGrafter"/>
</dbReference>
<evidence type="ECO:0000256" key="5">
    <source>
        <dbReference type="ARBA" id="ARBA00022723"/>
    </source>
</evidence>
<evidence type="ECO:0000256" key="9">
    <source>
        <dbReference type="ARBA" id="ARBA00023204"/>
    </source>
</evidence>
<evidence type="ECO:0000256" key="16">
    <source>
        <dbReference type="ARBA" id="ARBA00042798"/>
    </source>
</evidence>
<dbReference type="Pfam" id="PF02581">
    <property type="entry name" value="TMP-TENI"/>
    <property type="match status" value="1"/>
</dbReference>
<evidence type="ECO:0000256" key="14">
    <source>
        <dbReference type="ARBA" id="ARBA00041592"/>
    </source>
</evidence>
<keyword evidence="19" id="KW-1185">Reference proteome</keyword>
<keyword evidence="4" id="KW-0235">DNA replication</keyword>
<evidence type="ECO:0000256" key="4">
    <source>
        <dbReference type="ARBA" id="ARBA00022705"/>
    </source>
</evidence>
<comment type="cofactor">
    <cofactor evidence="1">
        <name>Mg(2+)</name>
        <dbReference type="ChEBI" id="CHEBI:18420"/>
    </cofactor>
</comment>
<dbReference type="GO" id="GO:0008413">
    <property type="term" value="F:8-oxo-7,8-dihydroguanosine triphosphate pyrophosphatase activity"/>
    <property type="evidence" value="ECO:0007669"/>
    <property type="project" value="TreeGrafter"/>
</dbReference>
<evidence type="ECO:0000256" key="6">
    <source>
        <dbReference type="ARBA" id="ARBA00022763"/>
    </source>
</evidence>
<dbReference type="AlphaFoldDB" id="A0A5C0B3M4"/>
<dbReference type="CDD" id="cd03425">
    <property type="entry name" value="NUDIX_MutT_NudA_like"/>
    <property type="match status" value="1"/>
</dbReference>
<feature type="domain" description="Nudix hydrolase" evidence="17">
    <location>
        <begin position="12"/>
        <end position="141"/>
    </location>
</feature>
<evidence type="ECO:0000256" key="8">
    <source>
        <dbReference type="ARBA" id="ARBA00022842"/>
    </source>
</evidence>
<dbReference type="GO" id="GO:0035539">
    <property type="term" value="F:8-oxo-7,8-dihydrodeoxyguanosine triphosphate pyrophosphatase activity"/>
    <property type="evidence" value="ECO:0007669"/>
    <property type="project" value="UniProtKB-EC"/>
</dbReference>
<dbReference type="InterPro" id="IPR015797">
    <property type="entry name" value="NUDIX_hydrolase-like_dom_sf"/>
</dbReference>
<evidence type="ECO:0000313" key="19">
    <source>
        <dbReference type="Proteomes" id="UP000325161"/>
    </source>
</evidence>
<dbReference type="RefSeq" id="WP_148817907.1">
    <property type="nucleotide sequence ID" value="NZ_CP043046.1"/>
</dbReference>
<dbReference type="InterPro" id="IPR047127">
    <property type="entry name" value="MutT-like"/>
</dbReference>
<name>A0A5C0B3M4_9BURK</name>
<dbReference type="GO" id="GO:0044716">
    <property type="term" value="F:8-oxo-GDP phosphatase activity"/>
    <property type="evidence" value="ECO:0007669"/>
    <property type="project" value="TreeGrafter"/>
</dbReference>
<dbReference type="InterPro" id="IPR029119">
    <property type="entry name" value="MutY_C"/>
</dbReference>
<sequence length="372" mass="39529">MNLQAGQEVRKVMEVAAGVLLRADGSVLLGQRPEGKAYAGWWELPGGKLEPGETVLQALARELKEELGIDVTAATTWVTHEHTYPHATVRLHFCRVTGWHGEPRGLESQDVQWVQAWRAETSAITAAVNAREARIAALAPDASPEAHVAATALSVEEGLGLTLSPPVGPLLPATLPPMRWLQVPDIYGITGIDNPDNLSAFMHKLDSALARGLRLVQFREPGWPEGPNAPSLLAVLRDVIERTHAAGGRVLVNSVHPAAWWNEADGVHLRASDASGPRPDIAPGSWVGVSVHAAHDLANARKLDADFVALGNVLPTPSHTDRAPLGWQQFAALNLQAGLPVFALGGQGPDTLATAIGHGAHGIAAIRGVWDE</sequence>
<gene>
    <name evidence="18" type="ORF">FXN63_23305</name>
</gene>
<evidence type="ECO:0000256" key="10">
    <source>
        <dbReference type="ARBA" id="ARBA00035861"/>
    </source>
</evidence>
<dbReference type="PANTHER" id="PTHR47707">
    <property type="entry name" value="8-OXO-DGTP DIPHOSPHATASE"/>
    <property type="match status" value="1"/>
</dbReference>
<evidence type="ECO:0000313" key="18">
    <source>
        <dbReference type="EMBL" id="QEI08436.1"/>
    </source>
</evidence>
<reference evidence="18 19" key="1">
    <citation type="submission" date="2019-08" db="EMBL/GenBank/DDBJ databases">
        <title>Amphibian skin-associated Pigmentiphaga: genome sequence and occurrence across geography and hosts.</title>
        <authorList>
            <person name="Bletz M.C."/>
            <person name="Bunk B."/>
            <person name="Sproeer C."/>
            <person name="Biwer P."/>
            <person name="Reiter S."/>
            <person name="Rabemananjara F.C.E."/>
            <person name="Schulz S."/>
            <person name="Overmann J."/>
            <person name="Vences M."/>
        </authorList>
    </citation>
    <scope>NUCLEOTIDE SEQUENCE [LARGE SCALE GENOMIC DNA]</scope>
    <source>
        <strain evidence="18 19">Mada1488</strain>
    </source>
</reference>
<evidence type="ECO:0000256" key="11">
    <source>
        <dbReference type="ARBA" id="ARBA00036904"/>
    </source>
</evidence>
<evidence type="ECO:0000259" key="17">
    <source>
        <dbReference type="PROSITE" id="PS51462"/>
    </source>
</evidence>
<dbReference type="Pfam" id="PF14815">
    <property type="entry name" value="NUDIX_4"/>
    <property type="match status" value="1"/>
</dbReference>
<comment type="catalytic activity">
    <reaction evidence="10">
        <text>8-oxo-dGTP + H2O = 8-oxo-dGMP + diphosphate + H(+)</text>
        <dbReference type="Rhea" id="RHEA:31575"/>
        <dbReference type="ChEBI" id="CHEBI:15377"/>
        <dbReference type="ChEBI" id="CHEBI:15378"/>
        <dbReference type="ChEBI" id="CHEBI:33019"/>
        <dbReference type="ChEBI" id="CHEBI:63224"/>
        <dbReference type="ChEBI" id="CHEBI:77896"/>
        <dbReference type="EC" id="3.6.1.55"/>
    </reaction>
</comment>
<comment type="catalytic activity">
    <reaction evidence="11">
        <text>8-oxo-GTP + H2O = 8-oxo-GMP + diphosphate + H(+)</text>
        <dbReference type="Rhea" id="RHEA:67616"/>
        <dbReference type="ChEBI" id="CHEBI:15377"/>
        <dbReference type="ChEBI" id="CHEBI:15378"/>
        <dbReference type="ChEBI" id="CHEBI:33019"/>
        <dbReference type="ChEBI" id="CHEBI:143553"/>
        <dbReference type="ChEBI" id="CHEBI:145694"/>
    </reaction>
</comment>
<keyword evidence="5" id="KW-0479">Metal-binding</keyword>
<dbReference type="CDD" id="cd00564">
    <property type="entry name" value="TMP_TenI"/>
    <property type="match status" value="1"/>
</dbReference>
<protein>
    <recommendedName>
        <fullName evidence="13">8-oxo-dGTP diphosphatase</fullName>
        <ecNumber evidence="12">3.6.1.55</ecNumber>
    </recommendedName>
    <alternativeName>
        <fullName evidence="16">7,8-dihydro-8-oxoguanine-triphosphatase</fullName>
    </alternativeName>
    <alternativeName>
        <fullName evidence="15">Mutator protein MutT</fullName>
    </alternativeName>
    <alternativeName>
        <fullName evidence="14">dGTP pyrophosphohydrolase</fullName>
    </alternativeName>
</protein>
<dbReference type="SUPFAM" id="SSF51391">
    <property type="entry name" value="Thiamin phosphate synthase"/>
    <property type="match status" value="1"/>
</dbReference>
<proteinExistence type="inferred from homology"/>
<dbReference type="PANTHER" id="PTHR47707:SF1">
    <property type="entry name" value="NUDIX HYDROLASE FAMILY PROTEIN"/>
    <property type="match status" value="1"/>
</dbReference>
<evidence type="ECO:0000256" key="2">
    <source>
        <dbReference type="ARBA" id="ARBA00005582"/>
    </source>
</evidence>
<dbReference type="InterPro" id="IPR022998">
    <property type="entry name" value="ThiamineP_synth_TenI"/>
</dbReference>
<evidence type="ECO:0000256" key="13">
    <source>
        <dbReference type="ARBA" id="ARBA00040794"/>
    </source>
</evidence>
<dbReference type="InterPro" id="IPR013785">
    <property type="entry name" value="Aldolase_TIM"/>
</dbReference>
<dbReference type="EMBL" id="CP043046">
    <property type="protein sequence ID" value="QEI08436.1"/>
    <property type="molecule type" value="Genomic_DNA"/>
</dbReference>
<dbReference type="InterPro" id="IPR000086">
    <property type="entry name" value="NUDIX_hydrolase_dom"/>
</dbReference>
<dbReference type="GO" id="GO:0006281">
    <property type="term" value="P:DNA repair"/>
    <property type="evidence" value="ECO:0007669"/>
    <property type="project" value="UniProtKB-KW"/>
</dbReference>
<keyword evidence="8" id="KW-0460">Magnesium</keyword>
<dbReference type="GO" id="GO:0009228">
    <property type="term" value="P:thiamine biosynthetic process"/>
    <property type="evidence" value="ECO:0007669"/>
    <property type="project" value="UniProtKB-KW"/>
</dbReference>
<keyword evidence="7" id="KW-0378">Hydrolase</keyword>
<dbReference type="PRINTS" id="PR00502">
    <property type="entry name" value="NUDIXFAMILY"/>
</dbReference>
<dbReference type="InterPro" id="IPR036206">
    <property type="entry name" value="ThiamineP_synth_sf"/>
</dbReference>
<dbReference type="GO" id="GO:0046872">
    <property type="term" value="F:metal ion binding"/>
    <property type="evidence" value="ECO:0007669"/>
    <property type="project" value="UniProtKB-KW"/>
</dbReference>
<evidence type="ECO:0000256" key="12">
    <source>
        <dbReference type="ARBA" id="ARBA00038905"/>
    </source>
</evidence>
<dbReference type="PROSITE" id="PS51462">
    <property type="entry name" value="NUDIX"/>
    <property type="match status" value="1"/>
</dbReference>
<dbReference type="SUPFAM" id="SSF55811">
    <property type="entry name" value="Nudix"/>
    <property type="match status" value="1"/>
</dbReference>
<organism evidence="18 19">
    <name type="scientific">Pigmentiphaga aceris</name>
    <dbReference type="NCBI Taxonomy" id="1940612"/>
    <lineage>
        <taxon>Bacteria</taxon>
        <taxon>Pseudomonadati</taxon>
        <taxon>Pseudomonadota</taxon>
        <taxon>Betaproteobacteria</taxon>
        <taxon>Burkholderiales</taxon>
        <taxon>Alcaligenaceae</taxon>
        <taxon>Pigmentiphaga</taxon>
    </lineage>
</organism>
<dbReference type="EC" id="3.6.1.55" evidence="12"/>
<evidence type="ECO:0000256" key="3">
    <source>
        <dbReference type="ARBA" id="ARBA00022457"/>
    </source>
</evidence>
<dbReference type="InterPro" id="IPR020476">
    <property type="entry name" value="Nudix_hydrolase"/>
</dbReference>
<keyword evidence="6" id="KW-0227">DNA damage</keyword>